<dbReference type="VEuPathDB" id="AmoebaDB:NF0036910"/>
<evidence type="ECO:0000313" key="5">
    <source>
        <dbReference type="Proteomes" id="UP000444721"/>
    </source>
</evidence>
<name>A0A6A5CEU3_NAEFO</name>
<dbReference type="GeneID" id="68115223"/>
<dbReference type="Pfam" id="PF04603">
    <property type="entry name" value="Mog1"/>
    <property type="match status" value="1"/>
</dbReference>
<evidence type="ECO:0008006" key="6">
    <source>
        <dbReference type="Google" id="ProtNLM"/>
    </source>
</evidence>
<dbReference type="PANTHER" id="PTHR15837:SF0">
    <property type="entry name" value="RAN GUANINE NUCLEOTIDE RELEASE FACTOR"/>
    <property type="match status" value="1"/>
</dbReference>
<dbReference type="GO" id="GO:0005634">
    <property type="term" value="C:nucleus"/>
    <property type="evidence" value="ECO:0007669"/>
    <property type="project" value="TreeGrafter"/>
</dbReference>
<keyword evidence="5" id="KW-1185">Reference proteome</keyword>
<dbReference type="OMA" id="IDTVKVW"/>
<protein>
    <recommendedName>
        <fullName evidence="6">Mog1p/PsbP-like protein</fullName>
    </recommendedName>
</protein>
<comment type="similarity">
    <text evidence="1">Belongs to the MOG1 family.</text>
</comment>
<dbReference type="Gene3D" id="3.40.1000.10">
    <property type="entry name" value="Mog1/PsbP, alpha/beta/alpha sandwich"/>
    <property type="match status" value="1"/>
</dbReference>
<dbReference type="GO" id="GO:0006606">
    <property type="term" value="P:protein import into nucleus"/>
    <property type="evidence" value="ECO:0007669"/>
    <property type="project" value="TreeGrafter"/>
</dbReference>
<comment type="caution">
    <text evidence="4">The sequence shown here is derived from an EMBL/GenBank/DDBJ whole genome shotgun (WGS) entry which is preliminary data.</text>
</comment>
<dbReference type="VEuPathDB" id="AmoebaDB:FDP41_008005"/>
<reference evidence="4 5" key="1">
    <citation type="journal article" date="2019" name="Sci. Rep.">
        <title>Nanopore sequencing improves the draft genome of the human pathogenic amoeba Naegleria fowleri.</title>
        <authorList>
            <person name="Liechti N."/>
            <person name="Schurch N."/>
            <person name="Bruggmann R."/>
            <person name="Wittwer M."/>
        </authorList>
    </citation>
    <scope>NUCLEOTIDE SEQUENCE [LARGE SCALE GENOMIC DNA]</scope>
    <source>
        <strain evidence="4 5">ATCC 30894</strain>
    </source>
</reference>
<evidence type="ECO:0000256" key="2">
    <source>
        <dbReference type="ARBA" id="ARBA00022448"/>
    </source>
</evidence>
<dbReference type="Proteomes" id="UP000444721">
    <property type="component" value="Unassembled WGS sequence"/>
</dbReference>
<evidence type="ECO:0000256" key="3">
    <source>
        <dbReference type="ARBA" id="ARBA00022927"/>
    </source>
</evidence>
<keyword evidence="2" id="KW-0813">Transport</keyword>
<gene>
    <name evidence="4" type="ORF">FDP41_008005</name>
</gene>
<dbReference type="InterPro" id="IPR007681">
    <property type="entry name" value="Mog1"/>
</dbReference>
<evidence type="ECO:0000256" key="1">
    <source>
        <dbReference type="ARBA" id="ARBA00010307"/>
    </source>
</evidence>
<dbReference type="InterPro" id="IPR016123">
    <property type="entry name" value="Mog1/PsbP_a/b/a-sand"/>
</dbReference>
<keyword evidence="3" id="KW-0653">Protein transport</keyword>
<sequence>MFQQPSQQGVQANGSDLVVRPLFGGAMSILLPVHYLDASNFREIPDNQEVWTDNLEVPTSSGGGVQSSSCPSVIIEILSRSENVSDAKIMDFLFHDLADANHAAVNQRFLLLQPFDDTQQTRANNFPMADYATGAVGKMMVEKNRGMDEVTVFLWVVRLKHVDTDILISLNDPVVKYSSADEASQSPRMKLFETIVRSLKVNDWNLFA</sequence>
<proteinExistence type="inferred from homology"/>
<dbReference type="VEuPathDB" id="AmoebaDB:NfTy_004270"/>
<dbReference type="PANTHER" id="PTHR15837">
    <property type="entry name" value="RAN GUANINE NUCLEOTIDE RELEASE FACTOR"/>
    <property type="match status" value="1"/>
</dbReference>
<accession>A0A6A5CEU3</accession>
<dbReference type="GO" id="GO:0031267">
    <property type="term" value="F:small GTPase binding"/>
    <property type="evidence" value="ECO:0007669"/>
    <property type="project" value="TreeGrafter"/>
</dbReference>
<dbReference type="OrthoDB" id="10255285at2759"/>
<dbReference type="GO" id="GO:0005085">
    <property type="term" value="F:guanyl-nucleotide exchange factor activity"/>
    <property type="evidence" value="ECO:0007669"/>
    <property type="project" value="TreeGrafter"/>
</dbReference>
<dbReference type="RefSeq" id="XP_044568803.1">
    <property type="nucleotide sequence ID" value="XM_044711813.1"/>
</dbReference>
<organism evidence="4 5">
    <name type="scientific">Naegleria fowleri</name>
    <name type="common">Brain eating amoeba</name>
    <dbReference type="NCBI Taxonomy" id="5763"/>
    <lineage>
        <taxon>Eukaryota</taxon>
        <taxon>Discoba</taxon>
        <taxon>Heterolobosea</taxon>
        <taxon>Tetramitia</taxon>
        <taxon>Eutetramitia</taxon>
        <taxon>Vahlkampfiidae</taxon>
        <taxon>Naegleria</taxon>
    </lineage>
</organism>
<dbReference type="AlphaFoldDB" id="A0A6A5CEU3"/>
<evidence type="ECO:0000313" key="4">
    <source>
        <dbReference type="EMBL" id="KAF0984090.1"/>
    </source>
</evidence>
<dbReference type="EMBL" id="VFQX01000004">
    <property type="protein sequence ID" value="KAF0984090.1"/>
    <property type="molecule type" value="Genomic_DNA"/>
</dbReference>
<dbReference type="SUPFAM" id="SSF55724">
    <property type="entry name" value="Mog1p/PsbP-like"/>
    <property type="match status" value="1"/>
</dbReference>